<dbReference type="Proteomes" id="UP000183315">
    <property type="component" value="Unassembled WGS sequence"/>
</dbReference>
<sequence length="79" mass="8586">MTDTATHLSLDNYADLLALAEVVRATARCSACGADSAPVRTDALWVLHDRTDASLSAPRLLCARHAAQWSRTGIHPSWR</sequence>
<organism evidence="1 2">
    <name type="scientific">Demequina mangrovi</name>
    <dbReference type="NCBI Taxonomy" id="1043493"/>
    <lineage>
        <taxon>Bacteria</taxon>
        <taxon>Bacillati</taxon>
        <taxon>Actinomycetota</taxon>
        <taxon>Actinomycetes</taxon>
        <taxon>Micrococcales</taxon>
        <taxon>Demequinaceae</taxon>
        <taxon>Demequina</taxon>
    </lineage>
</organism>
<dbReference type="AlphaFoldDB" id="A0A1H6ZEY9"/>
<protein>
    <submittedName>
        <fullName evidence="1">Uncharacterized protein</fullName>
    </submittedName>
</protein>
<evidence type="ECO:0000313" key="2">
    <source>
        <dbReference type="Proteomes" id="UP000183315"/>
    </source>
</evidence>
<dbReference type="RefSeq" id="WP_042216057.1">
    <property type="nucleotide sequence ID" value="NZ_BBLU01000015.1"/>
</dbReference>
<proteinExistence type="predicted"/>
<keyword evidence="2" id="KW-1185">Reference proteome</keyword>
<accession>A0A1H6ZEY9</accession>
<dbReference type="OrthoDB" id="5147687at2"/>
<dbReference type="EMBL" id="FNZI01000004">
    <property type="protein sequence ID" value="SEJ52133.1"/>
    <property type="molecule type" value="Genomic_DNA"/>
</dbReference>
<name>A0A1H6ZEY9_9MICO</name>
<evidence type="ECO:0000313" key="1">
    <source>
        <dbReference type="EMBL" id="SEJ52133.1"/>
    </source>
</evidence>
<reference evidence="2" key="1">
    <citation type="submission" date="2016-10" db="EMBL/GenBank/DDBJ databases">
        <authorList>
            <person name="Varghese N."/>
        </authorList>
    </citation>
    <scope>NUCLEOTIDE SEQUENCE [LARGE SCALE GENOMIC DNA]</scope>
    <source>
        <strain evidence="2">DSM 24868</strain>
    </source>
</reference>
<gene>
    <name evidence="1" type="ORF">SAMN05421637_2125</name>
</gene>